<evidence type="ECO:0000313" key="8">
    <source>
        <dbReference type="Proteomes" id="UP000023152"/>
    </source>
</evidence>
<evidence type="ECO:0000256" key="1">
    <source>
        <dbReference type="ARBA" id="ARBA00001974"/>
    </source>
</evidence>
<evidence type="ECO:0000256" key="2">
    <source>
        <dbReference type="ARBA" id="ARBA00023002"/>
    </source>
</evidence>
<feature type="binding site" evidence="4">
    <location>
        <position position="55"/>
    </location>
    <ligand>
        <name>substrate</name>
    </ligand>
</feature>
<organism evidence="7 8">
    <name type="scientific">Reticulomyxa filosa</name>
    <dbReference type="NCBI Taxonomy" id="46433"/>
    <lineage>
        <taxon>Eukaryota</taxon>
        <taxon>Sar</taxon>
        <taxon>Rhizaria</taxon>
        <taxon>Retaria</taxon>
        <taxon>Foraminifera</taxon>
        <taxon>Monothalamids</taxon>
        <taxon>Reticulomyxidae</taxon>
        <taxon>Reticulomyxa</taxon>
    </lineage>
</organism>
<dbReference type="EC" id="1.4.3.-" evidence="5"/>
<proteinExistence type="inferred from homology"/>
<evidence type="ECO:0000313" key="7">
    <source>
        <dbReference type="EMBL" id="ETO36994.1"/>
    </source>
</evidence>
<keyword evidence="2 5" id="KW-0560">Oxidoreductase</keyword>
<dbReference type="InterPro" id="IPR050703">
    <property type="entry name" value="Flavin_MAO"/>
</dbReference>
<dbReference type="SUPFAM" id="SSF54373">
    <property type="entry name" value="FAD-linked reductases, C-terminal domain"/>
    <property type="match status" value="1"/>
</dbReference>
<evidence type="ECO:0000256" key="5">
    <source>
        <dbReference type="RuleBase" id="RU362067"/>
    </source>
</evidence>
<accession>X6PG42</accession>
<dbReference type="OrthoDB" id="7777654at2759"/>
<dbReference type="InterPro" id="IPR002937">
    <property type="entry name" value="Amino_oxidase"/>
</dbReference>
<comment type="similarity">
    <text evidence="5">Belongs to the flavin monoamine oxidase family.</text>
</comment>
<protein>
    <recommendedName>
        <fullName evidence="5">Amine oxidase</fullName>
        <ecNumber evidence="5">1.4.3.-</ecNumber>
    </recommendedName>
</protein>
<comment type="caution">
    <text evidence="7">The sequence shown here is derived from an EMBL/GenBank/DDBJ whole genome shotgun (WGS) entry which is preliminary data.</text>
</comment>
<feature type="domain" description="Amine oxidase" evidence="6">
    <location>
        <begin position="11"/>
        <end position="115"/>
    </location>
</feature>
<gene>
    <name evidence="7" type="ORF">RFI_00070</name>
</gene>
<sequence>MPMGCIIKTCTFYEEAWWKTDGNSGFMSDLDRSGPVIVTFDDCKPDGTCPALMGFILANESRKYADMTYEERKDAVCRQYADIFQNKKALEPVAYHEKPWNKEEFSRGCYFSVPTPGLFTFCF</sequence>
<comment type="catalytic activity">
    <reaction evidence="3">
        <text>a secondary aliphatic amine + O2 + H2O = a primary amine + an aldehyde + H2O2</text>
        <dbReference type="Rhea" id="RHEA:26414"/>
        <dbReference type="ChEBI" id="CHEBI:15377"/>
        <dbReference type="ChEBI" id="CHEBI:15379"/>
        <dbReference type="ChEBI" id="CHEBI:16240"/>
        <dbReference type="ChEBI" id="CHEBI:17478"/>
        <dbReference type="ChEBI" id="CHEBI:58855"/>
        <dbReference type="ChEBI" id="CHEBI:65296"/>
        <dbReference type="EC" id="1.4.3.4"/>
    </reaction>
</comment>
<dbReference type="GO" id="GO:0097621">
    <property type="term" value="F:monoamine oxidase activity"/>
    <property type="evidence" value="ECO:0007669"/>
    <property type="project" value="UniProtKB-EC"/>
</dbReference>
<dbReference type="AlphaFoldDB" id="X6PG42"/>
<dbReference type="Pfam" id="PF01593">
    <property type="entry name" value="Amino_oxidase"/>
    <property type="match status" value="1"/>
</dbReference>
<dbReference type="InterPro" id="IPR001613">
    <property type="entry name" value="Flavin_amine_oxidase"/>
</dbReference>
<keyword evidence="5" id="KW-0285">Flavoprotein</keyword>
<evidence type="ECO:0000256" key="4">
    <source>
        <dbReference type="PIRSR" id="PIRSR601613-1"/>
    </source>
</evidence>
<dbReference type="PANTHER" id="PTHR43563:SF1">
    <property type="entry name" value="AMINE OXIDASE [FLAVIN-CONTAINING] B"/>
    <property type="match status" value="1"/>
</dbReference>
<comment type="cofactor">
    <cofactor evidence="1 5">
        <name>FAD</name>
        <dbReference type="ChEBI" id="CHEBI:57692"/>
    </cofactor>
</comment>
<dbReference type="Proteomes" id="UP000023152">
    <property type="component" value="Unassembled WGS sequence"/>
</dbReference>
<keyword evidence="8" id="KW-1185">Reference proteome</keyword>
<evidence type="ECO:0000256" key="3">
    <source>
        <dbReference type="ARBA" id="ARBA00048448"/>
    </source>
</evidence>
<dbReference type="EMBL" id="ASPP01000076">
    <property type="protein sequence ID" value="ETO36994.1"/>
    <property type="molecule type" value="Genomic_DNA"/>
</dbReference>
<keyword evidence="5" id="KW-0274">FAD</keyword>
<evidence type="ECO:0000259" key="6">
    <source>
        <dbReference type="Pfam" id="PF01593"/>
    </source>
</evidence>
<name>X6PG42_RETFI</name>
<dbReference type="Gene3D" id="3.90.660.10">
    <property type="match status" value="1"/>
</dbReference>
<dbReference type="PRINTS" id="PR00757">
    <property type="entry name" value="AMINEOXDASEF"/>
</dbReference>
<dbReference type="PANTHER" id="PTHR43563">
    <property type="entry name" value="AMINE OXIDASE"/>
    <property type="match status" value="1"/>
</dbReference>
<reference evidence="7 8" key="1">
    <citation type="journal article" date="2013" name="Curr. Biol.">
        <title>The Genome of the Foraminiferan Reticulomyxa filosa.</title>
        <authorList>
            <person name="Glockner G."/>
            <person name="Hulsmann N."/>
            <person name="Schleicher M."/>
            <person name="Noegel A.A."/>
            <person name="Eichinger L."/>
            <person name="Gallinger C."/>
            <person name="Pawlowski J."/>
            <person name="Sierra R."/>
            <person name="Euteneuer U."/>
            <person name="Pillet L."/>
            <person name="Moustafa A."/>
            <person name="Platzer M."/>
            <person name="Groth M."/>
            <person name="Szafranski K."/>
            <person name="Schliwa M."/>
        </authorList>
    </citation>
    <scope>NUCLEOTIDE SEQUENCE [LARGE SCALE GENOMIC DNA]</scope>
</reference>